<reference evidence="1" key="1">
    <citation type="journal article" date="2020" name="Nature">
        <title>Giant virus diversity and host interactions through global metagenomics.</title>
        <authorList>
            <person name="Schulz F."/>
            <person name="Roux S."/>
            <person name="Paez-Espino D."/>
            <person name="Jungbluth S."/>
            <person name="Walsh D.A."/>
            <person name="Denef V.J."/>
            <person name="McMahon K.D."/>
            <person name="Konstantinidis K.T."/>
            <person name="Eloe-Fadrosh E.A."/>
            <person name="Kyrpides N.C."/>
            <person name="Woyke T."/>
        </authorList>
    </citation>
    <scope>NUCLEOTIDE SEQUENCE</scope>
    <source>
        <strain evidence="1">GVMAG-M-3300023179-99</strain>
    </source>
</reference>
<proteinExistence type="predicted"/>
<dbReference type="AlphaFoldDB" id="A0A6C0HFM5"/>
<protein>
    <submittedName>
        <fullName evidence="1">Uncharacterized protein</fullName>
    </submittedName>
</protein>
<sequence length="56" mass="6578">MLFCEKCCEEVSDERDLFEFVDFMVCEDCLEMFLNGPKEPDEMDDLAEELGNMNTK</sequence>
<dbReference type="EMBL" id="MN739947">
    <property type="protein sequence ID" value="QHT79254.1"/>
    <property type="molecule type" value="Genomic_DNA"/>
</dbReference>
<name>A0A6C0HFM5_9ZZZZ</name>
<organism evidence="1">
    <name type="scientific">viral metagenome</name>
    <dbReference type="NCBI Taxonomy" id="1070528"/>
    <lineage>
        <taxon>unclassified sequences</taxon>
        <taxon>metagenomes</taxon>
        <taxon>organismal metagenomes</taxon>
    </lineage>
</organism>
<evidence type="ECO:0000313" key="1">
    <source>
        <dbReference type="EMBL" id="QHT79254.1"/>
    </source>
</evidence>
<accession>A0A6C0HFM5</accession>